<dbReference type="PANTHER" id="PTHR12670:SF1">
    <property type="entry name" value="NEUTRAL CERAMIDASE"/>
    <property type="match status" value="1"/>
</dbReference>
<reference evidence="9 10" key="1">
    <citation type="journal article" date="2019" name="Sci. Rep.">
        <title>Nanopore sequencing improves the draft genome of the human pathogenic amoeba Naegleria fowleri.</title>
        <authorList>
            <person name="Liechti N."/>
            <person name="Schurch N."/>
            <person name="Bruggmann R."/>
            <person name="Wittwer M."/>
        </authorList>
    </citation>
    <scope>NUCLEOTIDE SEQUENCE [LARGE SCALE GENOMIC DNA]</scope>
    <source>
        <strain evidence="9 10">ATCC 30894</strain>
    </source>
</reference>
<feature type="chain" id="PRO_5025441395" description="Neutral ceramidase" evidence="6">
    <location>
        <begin position="33"/>
        <end position="741"/>
    </location>
</feature>
<dbReference type="OrthoDB" id="191371at2759"/>
<evidence type="ECO:0000313" key="10">
    <source>
        <dbReference type="Proteomes" id="UP000444721"/>
    </source>
</evidence>
<dbReference type="GO" id="GO:0005576">
    <property type="term" value="C:extracellular region"/>
    <property type="evidence" value="ECO:0007669"/>
    <property type="project" value="TreeGrafter"/>
</dbReference>
<evidence type="ECO:0000313" key="9">
    <source>
        <dbReference type="EMBL" id="KAF0975813.1"/>
    </source>
</evidence>
<dbReference type="VEuPathDB" id="AmoebaDB:FDP41_005140"/>
<feature type="binding site" evidence="4">
    <location>
        <position position="147"/>
    </location>
    <ligand>
        <name>Zn(2+)</name>
        <dbReference type="ChEBI" id="CHEBI:29105"/>
    </ligand>
</feature>
<keyword evidence="5" id="KW-0746">Sphingolipid metabolism</keyword>
<dbReference type="InterPro" id="IPR031331">
    <property type="entry name" value="NEUT/ALK_ceramidase_C"/>
</dbReference>
<dbReference type="RefSeq" id="XP_044560526.1">
    <property type="nucleotide sequence ID" value="XM_044708633.1"/>
</dbReference>
<organism evidence="9 10">
    <name type="scientific">Naegleria fowleri</name>
    <name type="common">Brain eating amoeba</name>
    <dbReference type="NCBI Taxonomy" id="5763"/>
    <lineage>
        <taxon>Eukaryota</taxon>
        <taxon>Discoba</taxon>
        <taxon>Heterolobosea</taxon>
        <taxon>Tetramitia</taxon>
        <taxon>Eutetramitia</taxon>
        <taxon>Vahlkampfiidae</taxon>
        <taxon>Naegleria</taxon>
    </lineage>
</organism>
<dbReference type="Pfam" id="PF17048">
    <property type="entry name" value="Ceramidse_alk_C"/>
    <property type="match status" value="1"/>
</dbReference>
<evidence type="ECO:0000256" key="2">
    <source>
        <dbReference type="ARBA" id="ARBA00022801"/>
    </source>
</evidence>
<dbReference type="GO" id="GO:0042759">
    <property type="term" value="P:long-chain fatty acid biosynthetic process"/>
    <property type="evidence" value="ECO:0007669"/>
    <property type="project" value="TreeGrafter"/>
</dbReference>
<dbReference type="VEuPathDB" id="AmoebaDB:NF0059320"/>
<evidence type="ECO:0000256" key="6">
    <source>
        <dbReference type="SAM" id="SignalP"/>
    </source>
</evidence>
<evidence type="ECO:0000259" key="7">
    <source>
        <dbReference type="Pfam" id="PF04734"/>
    </source>
</evidence>
<keyword evidence="4" id="KW-0862">Zinc</keyword>
<dbReference type="GeneID" id="68112358"/>
<dbReference type="EC" id="3.5.1.23" evidence="5"/>
<dbReference type="Pfam" id="PF04734">
    <property type="entry name" value="Ceramidase_alk"/>
    <property type="match status" value="1"/>
</dbReference>
<dbReference type="InterPro" id="IPR006823">
    <property type="entry name" value="Ceramidase_alk"/>
</dbReference>
<gene>
    <name evidence="9" type="ORF">FDP41_005140</name>
</gene>
<dbReference type="Gene3D" id="2.60.40.2300">
    <property type="entry name" value="Neutral/alkaline non-lysosomal ceramidase, C-terminal domain"/>
    <property type="match status" value="1"/>
</dbReference>
<keyword evidence="2 5" id="KW-0378">Hydrolase</keyword>
<evidence type="ECO:0000256" key="5">
    <source>
        <dbReference type="RuleBase" id="RU366019"/>
    </source>
</evidence>
<dbReference type="GO" id="GO:0017040">
    <property type="term" value="F:N-acylsphingosine amidohydrolase activity"/>
    <property type="evidence" value="ECO:0007669"/>
    <property type="project" value="UniProtKB-UniRule"/>
</dbReference>
<dbReference type="InterPro" id="IPR031329">
    <property type="entry name" value="NEUT/ALK_ceramidase_N"/>
</dbReference>
<feature type="binding site" evidence="4">
    <location>
        <position position="545"/>
    </location>
    <ligand>
        <name>Zn(2+)</name>
        <dbReference type="ChEBI" id="CHEBI:29105"/>
    </ligand>
</feature>
<feature type="signal peptide" evidence="6">
    <location>
        <begin position="1"/>
        <end position="32"/>
    </location>
</feature>
<comment type="similarity">
    <text evidence="1 5">Belongs to the neutral ceramidase family.</text>
</comment>
<keyword evidence="4" id="KW-0479">Metal-binding</keyword>
<dbReference type="AlphaFoldDB" id="A0A6A5BD42"/>
<feature type="domain" description="Neutral/alkaline non-lysosomal ceramidase C-terminal" evidence="8">
    <location>
        <begin position="576"/>
        <end position="739"/>
    </location>
</feature>
<feature type="active site" description="Nucleophile" evidence="3">
    <location>
        <position position="311"/>
    </location>
</feature>
<dbReference type="GO" id="GO:0016020">
    <property type="term" value="C:membrane"/>
    <property type="evidence" value="ECO:0007669"/>
    <property type="project" value="GOC"/>
</dbReference>
<keyword evidence="6" id="KW-0732">Signal</keyword>
<proteinExistence type="inferred from homology"/>
<comment type="catalytic activity">
    <reaction evidence="5">
        <text>an N-acylsphing-4-enine + H2O = sphing-4-enine + a fatty acid</text>
        <dbReference type="Rhea" id="RHEA:20856"/>
        <dbReference type="ChEBI" id="CHEBI:15377"/>
        <dbReference type="ChEBI" id="CHEBI:28868"/>
        <dbReference type="ChEBI" id="CHEBI:52639"/>
        <dbReference type="ChEBI" id="CHEBI:57756"/>
        <dbReference type="EC" id="3.5.1.23"/>
    </reaction>
</comment>
<evidence type="ECO:0000256" key="3">
    <source>
        <dbReference type="PIRSR" id="PIRSR606823-1"/>
    </source>
</evidence>
<comment type="cofactor">
    <cofactor evidence="4">
        <name>Zn(2+)</name>
        <dbReference type="ChEBI" id="CHEBI:29105"/>
    </cofactor>
    <text evidence="4">Binds 1 zinc ion per subunit.</text>
</comment>
<dbReference type="GO" id="GO:0046512">
    <property type="term" value="P:sphingosine biosynthetic process"/>
    <property type="evidence" value="ECO:0007669"/>
    <property type="project" value="TreeGrafter"/>
</dbReference>
<dbReference type="GO" id="GO:0046514">
    <property type="term" value="P:ceramide catabolic process"/>
    <property type="evidence" value="ECO:0007669"/>
    <property type="project" value="InterPro"/>
</dbReference>
<dbReference type="EMBL" id="VFQX01000043">
    <property type="protein sequence ID" value="KAF0975813.1"/>
    <property type="molecule type" value="Genomic_DNA"/>
</dbReference>
<evidence type="ECO:0000256" key="4">
    <source>
        <dbReference type="PIRSR" id="PIRSR606823-2"/>
    </source>
</evidence>
<accession>A0A6A5BD42</accession>
<feature type="binding site" evidence="4">
    <location>
        <position position="259"/>
    </location>
    <ligand>
        <name>Zn(2+)</name>
        <dbReference type="ChEBI" id="CHEBI:29105"/>
    </ligand>
</feature>
<evidence type="ECO:0000256" key="1">
    <source>
        <dbReference type="ARBA" id="ARBA00009835"/>
    </source>
</evidence>
<feature type="domain" description="Neutral/alkaline non-lysosomal ceramidase N-terminal" evidence="7">
    <location>
        <begin position="54"/>
        <end position="574"/>
    </location>
</feature>
<dbReference type="VEuPathDB" id="AmoebaDB:NfTy_051930"/>
<keyword evidence="10" id="KW-1185">Reference proteome</keyword>
<feature type="binding site" evidence="4">
    <location>
        <position position="501"/>
    </location>
    <ligand>
        <name>Zn(2+)</name>
        <dbReference type="ChEBI" id="CHEBI:29105"/>
    </ligand>
</feature>
<evidence type="ECO:0000259" key="8">
    <source>
        <dbReference type="Pfam" id="PF17048"/>
    </source>
</evidence>
<keyword evidence="5" id="KW-0443">Lipid metabolism</keyword>
<sequence>MKSKQATDRNIMFLFLMVTMMVICGLMPSGGGRGGSLFSSWAHAANIPIDENNYMIGAGIYDITGPAAEVGMMGYAMVDQRTKGIHFRLRARAFVIAERTNPKSRIAFVSADLCFGTQSVRLGVVPKLQEKYGDLYTLDNVAISAIHTHSGPGGYSFYAVYDMTTFGFDNQNYQAIVEGIYQAIVRAHENLSQGGRIYMNSDRLFFSNINRSPTSYILNPPEERKLYEIDGDTDKTMVVLRLEDDNGKELGALAWFAVHCTSMNNTNMFISGDNKGYASYMFEKLKNGNESFPGVGPFIAMFAQSNEGDVSPNTRGPTCPDGITPCAPDSTCEGTTQKCTAKGPGKTDFDSTKIIGTYQFKKALALYNDKTNSIVLKGPIDFRHTHLNMSDIVVSPKYTNTGQVGKTCKGAMGYSFAAGTTDGPGDFSFKQGDNSTKGNPFWNFISGFIAKPTPEQIACQAPKPILLDVGYAQFPYPWAVEINPIQIMTVGQLVIIPVPGEFTTMSGRRLRNTICNTLTTLNPTRFPPATTRCVIAGLSNSYTQYIATYEEYQAQRYEAASTLYGPHTLAAYQQEYDKLATALALNQPIPPGPKPLNLSSVQWSFIPGVILDTVPLGKQFGDVYRDIDTTKTYRNGDTVQVEFYGGHPKNNLMTQKTFLTVERLNERNQWVAILVDGDWDTKFHWRREWLSESIITCIWNIGETFAVPPGTYRIQHFGYYKDLEQRVLPYQGTSSPFRVVA</sequence>
<dbReference type="PANTHER" id="PTHR12670">
    <property type="entry name" value="CERAMIDASE"/>
    <property type="match status" value="1"/>
</dbReference>
<dbReference type="OMA" id="GTTVQTC"/>
<dbReference type="InterPro" id="IPR038445">
    <property type="entry name" value="NCDase_C_sf"/>
</dbReference>
<dbReference type="GO" id="GO:0046872">
    <property type="term" value="F:metal ion binding"/>
    <property type="evidence" value="ECO:0007669"/>
    <property type="project" value="UniProtKB-KW"/>
</dbReference>
<protein>
    <recommendedName>
        <fullName evidence="5">Neutral ceramidase</fullName>
        <ecNumber evidence="5">3.5.1.23</ecNumber>
    </recommendedName>
</protein>
<name>A0A6A5BD42_NAEFO</name>
<dbReference type="Proteomes" id="UP000444721">
    <property type="component" value="Unassembled WGS sequence"/>
</dbReference>
<comment type="caution">
    <text evidence="9">The sequence shown here is derived from an EMBL/GenBank/DDBJ whole genome shotgun (WGS) entry which is preliminary data.</text>
</comment>